<protein>
    <submittedName>
        <fullName evidence="2">Uncharacterized protein</fullName>
    </submittedName>
</protein>
<feature type="region of interest" description="Disordered" evidence="1">
    <location>
        <begin position="1"/>
        <end position="32"/>
    </location>
</feature>
<dbReference type="AlphaFoldDB" id="A0A327Z1K2"/>
<evidence type="ECO:0000313" key="3">
    <source>
        <dbReference type="Proteomes" id="UP000249341"/>
    </source>
</evidence>
<gene>
    <name evidence="2" type="ORF">B0I29_12073</name>
</gene>
<comment type="caution">
    <text evidence="2">The sequence shown here is derived from an EMBL/GenBank/DDBJ whole genome shotgun (WGS) entry which is preliminary data.</text>
</comment>
<dbReference type="Proteomes" id="UP000249341">
    <property type="component" value="Unassembled WGS sequence"/>
</dbReference>
<keyword evidence="3" id="KW-1185">Reference proteome</keyword>
<proteinExistence type="predicted"/>
<organism evidence="2 3">
    <name type="scientific">Actinoplanes lutulentus</name>
    <dbReference type="NCBI Taxonomy" id="1287878"/>
    <lineage>
        <taxon>Bacteria</taxon>
        <taxon>Bacillati</taxon>
        <taxon>Actinomycetota</taxon>
        <taxon>Actinomycetes</taxon>
        <taxon>Micromonosporales</taxon>
        <taxon>Micromonosporaceae</taxon>
        <taxon>Actinoplanes</taxon>
    </lineage>
</organism>
<reference evidence="2 3" key="1">
    <citation type="submission" date="2018-06" db="EMBL/GenBank/DDBJ databases">
        <title>Genomic Encyclopedia of Type Strains, Phase III (KMG-III): the genomes of soil and plant-associated and newly described type strains.</title>
        <authorList>
            <person name="Whitman W."/>
        </authorList>
    </citation>
    <scope>NUCLEOTIDE SEQUENCE [LARGE SCALE GENOMIC DNA]</scope>
    <source>
        <strain evidence="2 3">CGMCC 4.7090</strain>
    </source>
</reference>
<accession>A0A327Z1K2</accession>
<name>A0A327Z1K2_9ACTN</name>
<dbReference type="RefSeq" id="WP_245972993.1">
    <property type="nucleotide sequence ID" value="NZ_JACHWI010000002.1"/>
</dbReference>
<evidence type="ECO:0000313" key="2">
    <source>
        <dbReference type="EMBL" id="RAK28305.1"/>
    </source>
</evidence>
<feature type="compositionally biased region" description="Pro residues" evidence="1">
    <location>
        <begin position="1"/>
        <end position="12"/>
    </location>
</feature>
<dbReference type="EMBL" id="QLMJ01000020">
    <property type="protein sequence ID" value="RAK28305.1"/>
    <property type="molecule type" value="Genomic_DNA"/>
</dbReference>
<sequence length="185" mass="19864">MTVPAEPAPPDMPASLAARPRDERRNLPIPPVNIHPALGGSTFARVDFTTINTVSSTELAAARSCSLCAEPMGYWVAFLGRPRTAELMRFTDPPGHPGCMRSALTLCPHIAIARHRRARADRPGAGVIPAGSHGDKPTGWTLGITRQYRIVPAQGFTVYLPAPFRTTQTYLYGPDGHLSDRAAAG</sequence>
<evidence type="ECO:0000256" key="1">
    <source>
        <dbReference type="SAM" id="MobiDB-lite"/>
    </source>
</evidence>